<name>A0ABR3GHU5_9PEZI</name>
<comment type="caution">
    <text evidence="9">The sequence shown here is derived from an EMBL/GenBank/DDBJ whole genome shotgun (WGS) entry which is preliminary data.</text>
</comment>
<reference evidence="9 10" key="1">
    <citation type="submission" date="2024-02" db="EMBL/GenBank/DDBJ databases">
        <title>Discinaceae phylogenomics.</title>
        <authorList>
            <person name="Dirks A.C."/>
            <person name="James T.Y."/>
        </authorList>
    </citation>
    <scope>NUCLEOTIDE SEQUENCE [LARGE SCALE GENOMIC DNA]</scope>
    <source>
        <strain evidence="9 10">ACD0624</strain>
    </source>
</reference>
<dbReference type="GO" id="GO:0008936">
    <property type="term" value="F:nicotinamidase activity"/>
    <property type="evidence" value="ECO:0007669"/>
    <property type="project" value="UniProtKB-EC"/>
</dbReference>
<evidence type="ECO:0000256" key="3">
    <source>
        <dbReference type="ARBA" id="ARBA00022723"/>
    </source>
</evidence>
<evidence type="ECO:0000256" key="7">
    <source>
        <dbReference type="ARBA" id="ARBA00043224"/>
    </source>
</evidence>
<proteinExistence type="inferred from homology"/>
<evidence type="ECO:0000256" key="2">
    <source>
        <dbReference type="ARBA" id="ARBA00022642"/>
    </source>
</evidence>
<sequence length="242" mass="26712">MSPAPPRFKPALVVIDIQEDFCPPNGSLAVPDGRDIVPVVNELLSLPFTIKIATKDWHPHDHVSFASNHPAPDNVPSVSTTIIVHPLDPTRSYETLLWPIHCIQGTPGAELIAEMLSDRFDVIIEKGIDPRVEMYSAFTDPFHEAPFTAESTSISTSKLPKVLHDEKITHVYIVGLAQDFCVRASAIDSVKFGYETFVVMEGTRAVFPGEGWNAAEKDMVAAGVRMVAMDGEEVEWVRELHV</sequence>
<dbReference type="EMBL" id="JBBBZM010000068">
    <property type="protein sequence ID" value="KAL0635519.1"/>
    <property type="molecule type" value="Genomic_DNA"/>
</dbReference>
<evidence type="ECO:0000256" key="5">
    <source>
        <dbReference type="ARBA" id="ARBA00037900"/>
    </source>
</evidence>
<accession>A0ABR3GHU5</accession>
<evidence type="ECO:0000256" key="1">
    <source>
        <dbReference type="ARBA" id="ARBA00006336"/>
    </source>
</evidence>
<keyword evidence="4 9" id="KW-0378">Hydrolase</keyword>
<dbReference type="SUPFAM" id="SSF52499">
    <property type="entry name" value="Isochorismatase-like hydrolases"/>
    <property type="match status" value="1"/>
</dbReference>
<keyword evidence="3" id="KW-0479">Metal-binding</keyword>
<dbReference type="CDD" id="cd01011">
    <property type="entry name" value="nicotinamidase"/>
    <property type="match status" value="1"/>
</dbReference>
<evidence type="ECO:0000313" key="10">
    <source>
        <dbReference type="Proteomes" id="UP001447188"/>
    </source>
</evidence>
<comment type="similarity">
    <text evidence="1">Belongs to the isochorismatase family.</text>
</comment>
<feature type="domain" description="Isochorismatase-like" evidence="8">
    <location>
        <begin position="11"/>
        <end position="226"/>
    </location>
</feature>
<evidence type="ECO:0000313" key="9">
    <source>
        <dbReference type="EMBL" id="KAL0635519.1"/>
    </source>
</evidence>
<comment type="pathway">
    <text evidence="5">Cofactor biosynthesis; nicotinate biosynthesis; nicotinate from nicotinamide: step 1/1.</text>
</comment>
<dbReference type="InterPro" id="IPR000868">
    <property type="entry name" value="Isochorismatase-like_dom"/>
</dbReference>
<protein>
    <recommendedName>
        <fullName evidence="6">nicotinamidase</fullName>
        <ecNumber evidence="6">3.5.1.19</ecNumber>
    </recommendedName>
    <alternativeName>
        <fullName evidence="7">Nicotinamide deamidase</fullName>
    </alternativeName>
</protein>
<dbReference type="PANTHER" id="PTHR11080">
    <property type="entry name" value="PYRAZINAMIDASE/NICOTINAMIDASE"/>
    <property type="match status" value="1"/>
</dbReference>
<evidence type="ECO:0000256" key="4">
    <source>
        <dbReference type="ARBA" id="ARBA00022801"/>
    </source>
</evidence>
<dbReference type="Gene3D" id="3.40.50.850">
    <property type="entry name" value="Isochorismatase-like"/>
    <property type="match status" value="1"/>
</dbReference>
<keyword evidence="10" id="KW-1185">Reference proteome</keyword>
<dbReference type="Proteomes" id="UP001447188">
    <property type="component" value="Unassembled WGS sequence"/>
</dbReference>
<dbReference type="PANTHER" id="PTHR11080:SF2">
    <property type="entry name" value="LD05707P"/>
    <property type="match status" value="1"/>
</dbReference>
<keyword evidence="2" id="KW-0662">Pyridine nucleotide biosynthesis</keyword>
<gene>
    <name evidence="9" type="primary">PNC1</name>
    <name evidence="9" type="ORF">Q9L58_005567</name>
</gene>
<dbReference type="InterPro" id="IPR052347">
    <property type="entry name" value="Isochorismatase_Nicotinamidase"/>
</dbReference>
<evidence type="ECO:0000259" key="8">
    <source>
        <dbReference type="Pfam" id="PF00857"/>
    </source>
</evidence>
<organism evidence="9 10">
    <name type="scientific">Discina gigas</name>
    <dbReference type="NCBI Taxonomy" id="1032678"/>
    <lineage>
        <taxon>Eukaryota</taxon>
        <taxon>Fungi</taxon>
        <taxon>Dikarya</taxon>
        <taxon>Ascomycota</taxon>
        <taxon>Pezizomycotina</taxon>
        <taxon>Pezizomycetes</taxon>
        <taxon>Pezizales</taxon>
        <taxon>Discinaceae</taxon>
        <taxon>Discina</taxon>
    </lineage>
</organism>
<evidence type="ECO:0000256" key="6">
    <source>
        <dbReference type="ARBA" id="ARBA00039017"/>
    </source>
</evidence>
<dbReference type="Pfam" id="PF00857">
    <property type="entry name" value="Isochorismatase"/>
    <property type="match status" value="1"/>
</dbReference>
<dbReference type="InterPro" id="IPR036380">
    <property type="entry name" value="Isochorismatase-like_sf"/>
</dbReference>
<dbReference type="EC" id="3.5.1.19" evidence="6"/>